<reference evidence="1 2" key="1">
    <citation type="submission" date="2015-09" db="EMBL/GenBank/DDBJ databases">
        <title>Trachymyrmex cornetzi WGS genome.</title>
        <authorList>
            <person name="Nygaard S."/>
            <person name="Hu H."/>
            <person name="Boomsma J."/>
            <person name="Zhang G."/>
        </authorList>
    </citation>
    <scope>NUCLEOTIDE SEQUENCE [LARGE SCALE GENOMIC DNA]</scope>
    <source>
        <strain evidence="1">Tcor2-1</strain>
        <tissue evidence="1">Whole body</tissue>
    </source>
</reference>
<name>A0A151J105_9HYME</name>
<evidence type="ECO:0000313" key="2">
    <source>
        <dbReference type="Proteomes" id="UP000078492"/>
    </source>
</evidence>
<sequence length="176" mass="20272">MQAGLEDNKEVVPLKEAAAERYLINLVRYLLESVGHLHAHNQMLEEENQESYTAFTSTYNHIEPRRFLEDAGDIVKERVRDAVERHGRVKVNTAFNGEVATKDKRANKSIITKNSEIYRCTDMREWYVTRVIEPTLASLEEFQECDSGWALSRILNLVVNVNKLNPMHAGCHFEVP</sequence>
<dbReference type="EMBL" id="KQ980582">
    <property type="protein sequence ID" value="KYN15262.1"/>
    <property type="molecule type" value="Genomic_DNA"/>
</dbReference>
<accession>A0A151J105</accession>
<dbReference type="AlphaFoldDB" id="A0A151J105"/>
<organism evidence="1 2">
    <name type="scientific">Trachymyrmex cornetzi</name>
    <dbReference type="NCBI Taxonomy" id="471704"/>
    <lineage>
        <taxon>Eukaryota</taxon>
        <taxon>Metazoa</taxon>
        <taxon>Ecdysozoa</taxon>
        <taxon>Arthropoda</taxon>
        <taxon>Hexapoda</taxon>
        <taxon>Insecta</taxon>
        <taxon>Pterygota</taxon>
        <taxon>Neoptera</taxon>
        <taxon>Endopterygota</taxon>
        <taxon>Hymenoptera</taxon>
        <taxon>Apocrita</taxon>
        <taxon>Aculeata</taxon>
        <taxon>Formicoidea</taxon>
        <taxon>Formicidae</taxon>
        <taxon>Myrmicinae</taxon>
        <taxon>Trachymyrmex</taxon>
    </lineage>
</organism>
<evidence type="ECO:0000313" key="1">
    <source>
        <dbReference type="EMBL" id="KYN15262.1"/>
    </source>
</evidence>
<dbReference type="Proteomes" id="UP000078492">
    <property type="component" value="Unassembled WGS sequence"/>
</dbReference>
<gene>
    <name evidence="1" type="ORF">ALC57_12517</name>
</gene>
<protein>
    <submittedName>
        <fullName evidence="1">Uncharacterized protein</fullName>
    </submittedName>
</protein>
<keyword evidence="2" id="KW-1185">Reference proteome</keyword>
<proteinExistence type="predicted"/>